<reference evidence="2 3" key="1">
    <citation type="submission" date="2017-06" db="EMBL/GenBank/DDBJ databases">
        <title>Sequencing and comparative analysis of myxobacterial genomes.</title>
        <authorList>
            <person name="Rupp O."/>
            <person name="Goesmann A."/>
            <person name="Sogaard-Andersen L."/>
        </authorList>
    </citation>
    <scope>NUCLEOTIDE SEQUENCE [LARGE SCALE GENOMIC DNA]</scope>
    <source>
        <strain evidence="2 3">DSM 52655</strain>
    </source>
</reference>
<feature type="region of interest" description="Disordered" evidence="1">
    <location>
        <begin position="1"/>
        <end position="95"/>
    </location>
</feature>
<accession>A0A250J1L2</accession>
<feature type="compositionally biased region" description="Low complexity" evidence="1">
    <location>
        <begin position="41"/>
        <end position="53"/>
    </location>
</feature>
<name>A0A250J1L2_9BACT</name>
<evidence type="ECO:0008006" key="4">
    <source>
        <dbReference type="Google" id="ProtNLM"/>
    </source>
</evidence>
<gene>
    <name evidence="2" type="ORF">CYFUS_003290</name>
</gene>
<dbReference type="Gene3D" id="3.90.70.20">
    <property type="match status" value="1"/>
</dbReference>
<dbReference type="EMBL" id="CP022098">
    <property type="protein sequence ID" value="ATB37865.1"/>
    <property type="molecule type" value="Genomic_DNA"/>
</dbReference>
<dbReference type="AlphaFoldDB" id="A0A250J1L2"/>
<proteinExistence type="predicted"/>
<sequence length="404" mass="42959">MPISPINNRPAQATHTATRTSQAANPSSTNGTAKSGATNEAAATGSTGAPAGPQVQQQKPASAPPGWHQDQLGKQKAPTQDPSAGNAVFKSKQDVAVMNARRGSVFTTRPAGTSNNAATTAQISHLAAPSPQLGKSASGSSVQADCQALSQKYGANMLANSFQSDRLEGQTFKEFSKANEGVCAAMATEWIRLNLTDQQRGGDVNKQVFRQMVGHGQNMSAHFAAIQHQNQETIADLNKMGAAADKLHDEALDAQKRHTNPGIMDKMRGTIPTVADVNGKIRAANNALNAHSAAQQAHLNGLVDGLSAAQRHPQRRPINDLANNFAAQLPNGGFSVIHLHHPSEPTGHDIAVHNTNPPRLLDANTGEWQFQSTNDMNAFMNEYVQKFYSQQDFAGGSFSLTHYP</sequence>
<dbReference type="RefSeq" id="WP_095986119.1">
    <property type="nucleotide sequence ID" value="NZ_CP022098.1"/>
</dbReference>
<evidence type="ECO:0000313" key="2">
    <source>
        <dbReference type="EMBL" id="ATB37865.1"/>
    </source>
</evidence>
<organism evidence="2 3">
    <name type="scientific">Cystobacter fuscus</name>
    <dbReference type="NCBI Taxonomy" id="43"/>
    <lineage>
        <taxon>Bacteria</taxon>
        <taxon>Pseudomonadati</taxon>
        <taxon>Myxococcota</taxon>
        <taxon>Myxococcia</taxon>
        <taxon>Myxococcales</taxon>
        <taxon>Cystobacterineae</taxon>
        <taxon>Archangiaceae</taxon>
        <taxon>Cystobacter</taxon>
    </lineage>
</organism>
<protein>
    <recommendedName>
        <fullName evidence="4">Peptidase C58 YopT-type domain-containing protein</fullName>
    </recommendedName>
</protein>
<dbReference type="KEGG" id="cfus:CYFUS_003290"/>
<dbReference type="Proteomes" id="UP000217257">
    <property type="component" value="Chromosome"/>
</dbReference>
<evidence type="ECO:0000313" key="3">
    <source>
        <dbReference type="Proteomes" id="UP000217257"/>
    </source>
</evidence>
<feature type="compositionally biased region" description="Polar residues" evidence="1">
    <location>
        <begin position="1"/>
        <end position="38"/>
    </location>
</feature>
<evidence type="ECO:0000256" key="1">
    <source>
        <dbReference type="SAM" id="MobiDB-lite"/>
    </source>
</evidence>